<feature type="transmembrane region" description="Helical" evidence="8">
    <location>
        <begin position="282"/>
        <end position="301"/>
    </location>
</feature>
<feature type="transmembrane region" description="Helical" evidence="8">
    <location>
        <begin position="313"/>
        <end position="341"/>
    </location>
</feature>
<reference evidence="11" key="1">
    <citation type="journal article" date="2019" name="Int. J. Syst. Evol. Microbiol.">
        <title>The Global Catalogue of Microorganisms (GCM) 10K type strain sequencing project: providing services to taxonomists for standard genome sequencing and annotation.</title>
        <authorList>
            <consortium name="The Broad Institute Genomics Platform"/>
            <consortium name="The Broad Institute Genome Sequencing Center for Infectious Disease"/>
            <person name="Wu L."/>
            <person name="Ma J."/>
        </authorList>
    </citation>
    <scope>NUCLEOTIDE SEQUENCE [LARGE SCALE GENOMIC DNA]</scope>
    <source>
        <strain evidence="11">CCM 8930</strain>
    </source>
</reference>
<protein>
    <submittedName>
        <fullName evidence="10">PTS sugar transporter subunit IIC</fullName>
    </submittedName>
</protein>
<dbReference type="RefSeq" id="WP_137617320.1">
    <property type="nucleotide sequence ID" value="NZ_BJDI01000021.1"/>
</dbReference>
<keyword evidence="4 10" id="KW-0762">Sugar transport</keyword>
<dbReference type="PANTHER" id="PTHR33989:SF4">
    <property type="entry name" value="PTS SYSTEM N,N'-DIACETYLCHITOBIOSE-SPECIFIC EIIC COMPONENT"/>
    <property type="match status" value="1"/>
</dbReference>
<evidence type="ECO:0000256" key="8">
    <source>
        <dbReference type="SAM" id="Phobius"/>
    </source>
</evidence>
<dbReference type="PROSITE" id="PS51105">
    <property type="entry name" value="PTS_EIIC_TYPE_3"/>
    <property type="match status" value="1"/>
</dbReference>
<organism evidence="10 11">
    <name type="scientific">Lactiplantibacillus nangangensis</name>
    <dbReference type="NCBI Taxonomy" id="2559917"/>
    <lineage>
        <taxon>Bacteria</taxon>
        <taxon>Bacillati</taxon>
        <taxon>Bacillota</taxon>
        <taxon>Bacilli</taxon>
        <taxon>Lactobacillales</taxon>
        <taxon>Lactobacillaceae</taxon>
        <taxon>Lactiplantibacillus</taxon>
    </lineage>
</organism>
<comment type="caution">
    <text evidence="10">The sequence shown here is derived from an EMBL/GenBank/DDBJ whole genome shotgun (WGS) entry which is preliminary data.</text>
</comment>
<dbReference type="InterPro" id="IPR003352">
    <property type="entry name" value="PTS_EIIC"/>
</dbReference>
<keyword evidence="7 8" id="KW-0472">Membrane</keyword>
<evidence type="ECO:0000256" key="4">
    <source>
        <dbReference type="ARBA" id="ARBA00022597"/>
    </source>
</evidence>
<gene>
    <name evidence="10" type="ORF">ACFP1L_02720</name>
</gene>
<feature type="domain" description="PTS EIIC type-3" evidence="9">
    <location>
        <begin position="10"/>
        <end position="346"/>
    </location>
</feature>
<sequence>MENKSGSNKLMDKMMSLAGVVGKLSEVPWVRAIQDGMVATMAPILIGSVFLILSILAQPDLGNSKAALLPFLTPYATQLSNVNSMTLGFVGLFAAYGIAKSYGEILKIDTTQSGLLGILAFFFITFTGPDAKGMISTAFFGTNGMFVAMIMSLLSVKLYSLFLKHNFTIKLPSSVPPKVGNSFASLVPMSVVIIICWLIRNIMGFNFPQFLTTVMNPLLKGSDTIWGYTIITFLVIVLWSMGLNGPAMLGAIITPITTADLVANAAAKVAGNPLPHIWTNAFQFSFIWVGSVFPILIWYILSKNKGKRALGIAAAPALAFNIIEPTMFGSPVAIAIVPLWLTDEIL</sequence>
<feature type="transmembrane region" description="Helical" evidence="8">
    <location>
        <begin position="78"/>
        <end position="99"/>
    </location>
</feature>
<feature type="transmembrane region" description="Helical" evidence="8">
    <location>
        <begin position="111"/>
        <end position="128"/>
    </location>
</feature>
<evidence type="ECO:0000313" key="10">
    <source>
        <dbReference type="EMBL" id="MFC6200809.1"/>
    </source>
</evidence>
<evidence type="ECO:0000256" key="7">
    <source>
        <dbReference type="ARBA" id="ARBA00023136"/>
    </source>
</evidence>
<feature type="transmembrane region" description="Helical" evidence="8">
    <location>
        <begin position="225"/>
        <end position="242"/>
    </location>
</feature>
<proteinExistence type="predicted"/>
<name>A0ABW1SHX0_9LACO</name>
<keyword evidence="3" id="KW-1003">Cell membrane</keyword>
<evidence type="ECO:0000259" key="9">
    <source>
        <dbReference type="PROSITE" id="PS51105"/>
    </source>
</evidence>
<evidence type="ECO:0000256" key="2">
    <source>
        <dbReference type="ARBA" id="ARBA00022448"/>
    </source>
</evidence>
<dbReference type="InterPro" id="IPR051088">
    <property type="entry name" value="PTS_Sugar-EIIC/EIIB"/>
</dbReference>
<feature type="transmembrane region" description="Helical" evidence="8">
    <location>
        <begin position="249"/>
        <end position="270"/>
    </location>
</feature>
<keyword evidence="2" id="KW-0813">Transport</keyword>
<dbReference type="Proteomes" id="UP001596171">
    <property type="component" value="Unassembled WGS sequence"/>
</dbReference>
<dbReference type="PANTHER" id="PTHR33989">
    <property type="match status" value="1"/>
</dbReference>
<evidence type="ECO:0000256" key="5">
    <source>
        <dbReference type="ARBA" id="ARBA00022692"/>
    </source>
</evidence>
<keyword evidence="11" id="KW-1185">Reference proteome</keyword>
<evidence type="ECO:0000256" key="3">
    <source>
        <dbReference type="ARBA" id="ARBA00022475"/>
    </source>
</evidence>
<dbReference type="EMBL" id="JBHSSE010000004">
    <property type="protein sequence ID" value="MFC6200809.1"/>
    <property type="molecule type" value="Genomic_DNA"/>
</dbReference>
<evidence type="ECO:0000256" key="6">
    <source>
        <dbReference type="ARBA" id="ARBA00022989"/>
    </source>
</evidence>
<comment type="subcellular location">
    <subcellularLocation>
        <location evidence="1">Cell membrane</location>
        <topology evidence="1">Multi-pass membrane protein</topology>
    </subcellularLocation>
</comment>
<feature type="transmembrane region" description="Helical" evidence="8">
    <location>
        <begin position="140"/>
        <end position="162"/>
    </location>
</feature>
<evidence type="ECO:0000313" key="11">
    <source>
        <dbReference type="Proteomes" id="UP001596171"/>
    </source>
</evidence>
<feature type="transmembrane region" description="Helical" evidence="8">
    <location>
        <begin position="183"/>
        <end position="205"/>
    </location>
</feature>
<feature type="transmembrane region" description="Helical" evidence="8">
    <location>
        <begin position="38"/>
        <end position="58"/>
    </location>
</feature>
<keyword evidence="6 8" id="KW-1133">Transmembrane helix</keyword>
<dbReference type="InterPro" id="IPR004501">
    <property type="entry name" value="PTS_EIIC_3"/>
</dbReference>
<evidence type="ECO:0000256" key="1">
    <source>
        <dbReference type="ARBA" id="ARBA00004651"/>
    </source>
</evidence>
<keyword evidence="5 8" id="KW-0812">Transmembrane</keyword>
<dbReference type="Pfam" id="PF02378">
    <property type="entry name" value="PTS_EIIC"/>
    <property type="match status" value="1"/>
</dbReference>
<accession>A0ABW1SHX0</accession>